<dbReference type="EMBL" id="CAJVAF010000311">
    <property type="protein sequence ID" value="CAG7595491.1"/>
    <property type="molecule type" value="Genomic_DNA"/>
</dbReference>
<evidence type="ECO:0000313" key="2">
    <source>
        <dbReference type="Proteomes" id="UP000837675"/>
    </source>
</evidence>
<dbReference type="Proteomes" id="UP000837675">
    <property type="component" value="Unassembled WGS sequence"/>
</dbReference>
<gene>
    <name evidence="1" type="ORF">MHYMCMPASI_00831</name>
</gene>
<dbReference type="InterPro" id="IPR029058">
    <property type="entry name" value="AB_hydrolase_fold"/>
</dbReference>
<evidence type="ECO:0000313" key="1">
    <source>
        <dbReference type="EMBL" id="CAG7595491.1"/>
    </source>
</evidence>
<dbReference type="AlphaFoldDB" id="A0A8S4C2Q6"/>
<organism evidence="1 2">
    <name type="scientific">Hyalomma marginatum</name>
    <dbReference type="NCBI Taxonomy" id="34627"/>
    <lineage>
        <taxon>Eukaryota</taxon>
        <taxon>Metazoa</taxon>
        <taxon>Ecdysozoa</taxon>
        <taxon>Arthropoda</taxon>
        <taxon>Chelicerata</taxon>
        <taxon>Arachnida</taxon>
        <taxon>Acari</taxon>
        <taxon>Parasitiformes</taxon>
        <taxon>Ixodida</taxon>
        <taxon>Ixodoidea</taxon>
        <taxon>Ixodidae</taxon>
        <taxon>Hyalomminae</taxon>
        <taxon>Hyalomma</taxon>
    </lineage>
</organism>
<accession>A0A8S4C2Q6</accession>
<keyword evidence="2" id="KW-1185">Reference proteome</keyword>
<reference evidence="1" key="1">
    <citation type="submission" date="2021-06" db="EMBL/GenBank/DDBJ databases">
        <authorList>
            <person name="Nardi T."/>
            <person name="Nardi T."/>
        </authorList>
    </citation>
    <scope>NUCLEOTIDE SEQUENCE</scope>
</reference>
<dbReference type="SUPFAM" id="SSF53474">
    <property type="entry name" value="alpha/beta-Hydrolases"/>
    <property type="match status" value="1"/>
</dbReference>
<proteinExistence type="predicted"/>
<protein>
    <submittedName>
        <fullName evidence="1">Uncharacterized protein</fullName>
    </submittedName>
</protein>
<comment type="caution">
    <text evidence="1">The sequence shown here is derived from an EMBL/GenBank/DDBJ whole genome shotgun (WGS) entry which is preliminary data.</text>
</comment>
<sequence length="244" mass="27803">MIGTCHYALFSYLTYTAPDFSNLKTLGYKLPKGWEVLAVSASHTLDEIEDNGYFGITFRKDKEVVFPHRGSVLKSETFIDSCRLAFTYWTISVLLFKKIEFTQFIAAKKFIDMVMKQLGDEGDIKYSFTGHSLGAPLGKISAIYYNTKARLFDNPGTKRIIDSEGYVKGQKKFDIMSYQGELNFINDCCDKYGEAIPVSTKHYDFDGDSTKLLIEILRDYFNTGTHALEYYRKIGCNLPEIFAA</sequence>
<name>A0A8S4C2Q6_9ACAR</name>